<dbReference type="Proteomes" id="UP000744980">
    <property type="component" value="Unassembled WGS sequence"/>
</dbReference>
<gene>
    <name evidence="1" type="ORF">GFB56_35970</name>
</gene>
<proteinExistence type="predicted"/>
<protein>
    <submittedName>
        <fullName evidence="1">Uncharacterized protein</fullName>
    </submittedName>
</protein>
<sequence>MSTKSCPVPTPEQKRFMEIRETVEKTMLDTIYKAIDDAAMEMADKVRSAGIDIPPTERDYFIFAAQQVLFVRLCGGDPDTLEDGDPEIGERIVRNGQHIIDHYWRGKSAQTSDGASR</sequence>
<evidence type="ECO:0000313" key="2">
    <source>
        <dbReference type="Proteomes" id="UP000744980"/>
    </source>
</evidence>
<comment type="caution">
    <text evidence="1">The sequence shown here is derived from an EMBL/GenBank/DDBJ whole genome shotgun (WGS) entry which is preliminary data.</text>
</comment>
<evidence type="ECO:0000313" key="1">
    <source>
        <dbReference type="EMBL" id="MBM3096069.1"/>
    </source>
</evidence>
<keyword evidence="2" id="KW-1185">Reference proteome</keyword>
<dbReference type="EMBL" id="WXFA01000068">
    <property type="protein sequence ID" value="MBM3096069.1"/>
    <property type="molecule type" value="Genomic_DNA"/>
</dbReference>
<organism evidence="1 2">
    <name type="scientific">Ensifer canadensis</name>
    <dbReference type="NCBI Taxonomy" id="555315"/>
    <lineage>
        <taxon>Bacteria</taxon>
        <taxon>Pseudomonadati</taxon>
        <taxon>Pseudomonadota</taxon>
        <taxon>Alphaproteobacteria</taxon>
        <taxon>Hyphomicrobiales</taxon>
        <taxon>Rhizobiaceae</taxon>
        <taxon>Sinorhizobium/Ensifer group</taxon>
        <taxon>Ensifer</taxon>
    </lineage>
</organism>
<name>A0AAW4FXS8_9HYPH</name>
<reference evidence="1 2" key="1">
    <citation type="submission" date="2020-01" db="EMBL/GenBank/DDBJ databases">
        <title>Draft genome assembly of Ensifer adhaerens T173.</title>
        <authorList>
            <person name="Craig J.E."/>
            <person name="Stinchcombe J.R."/>
        </authorList>
    </citation>
    <scope>NUCLEOTIDE SEQUENCE [LARGE SCALE GENOMIC DNA]</scope>
    <source>
        <strain evidence="1 2">T173</strain>
    </source>
</reference>
<accession>A0AAW4FXS8</accession>
<dbReference type="AlphaFoldDB" id="A0AAW4FXS8"/>